<sequence>MMLLFTTMRLLLAWRFAGCETWISIYYHDLKNLMARACRQGGAGVCQFSPW</sequence>
<dbReference type="Proteomes" id="UP000294581">
    <property type="component" value="Unassembled WGS sequence"/>
</dbReference>
<organism evidence="1 2">
    <name type="scientific">Alicyclobacillus sacchari</name>
    <dbReference type="NCBI Taxonomy" id="392010"/>
    <lineage>
        <taxon>Bacteria</taxon>
        <taxon>Bacillati</taxon>
        <taxon>Bacillota</taxon>
        <taxon>Bacilli</taxon>
        <taxon>Bacillales</taxon>
        <taxon>Alicyclobacillaceae</taxon>
        <taxon>Alicyclobacillus</taxon>
    </lineage>
</organism>
<accession>A0A4R8LRD1</accession>
<reference evidence="1 2" key="1">
    <citation type="submission" date="2019-03" db="EMBL/GenBank/DDBJ databases">
        <title>Genomic Encyclopedia of Type Strains, Phase IV (KMG-IV): sequencing the most valuable type-strain genomes for metagenomic binning, comparative biology and taxonomic classification.</title>
        <authorList>
            <person name="Goeker M."/>
        </authorList>
    </citation>
    <scope>NUCLEOTIDE SEQUENCE [LARGE SCALE GENOMIC DNA]</scope>
    <source>
        <strain evidence="1 2">DSM 17974</strain>
    </source>
</reference>
<keyword evidence="2" id="KW-1185">Reference proteome</keyword>
<evidence type="ECO:0000313" key="2">
    <source>
        <dbReference type="Proteomes" id="UP000294581"/>
    </source>
</evidence>
<dbReference type="AlphaFoldDB" id="A0A4R8LRD1"/>
<dbReference type="EMBL" id="SORF01000003">
    <property type="protein sequence ID" value="TDY50054.1"/>
    <property type="molecule type" value="Genomic_DNA"/>
</dbReference>
<comment type="caution">
    <text evidence="1">The sequence shown here is derived from an EMBL/GenBank/DDBJ whole genome shotgun (WGS) entry which is preliminary data.</text>
</comment>
<name>A0A4R8LRD1_9BACL</name>
<evidence type="ECO:0000313" key="1">
    <source>
        <dbReference type="EMBL" id="TDY50054.1"/>
    </source>
</evidence>
<protein>
    <submittedName>
        <fullName evidence="1">Uncharacterized protein</fullName>
    </submittedName>
</protein>
<gene>
    <name evidence="1" type="ORF">C7445_10398</name>
</gene>
<proteinExistence type="predicted"/>